<protein>
    <submittedName>
        <fullName evidence="1">Uncharacterized protein</fullName>
    </submittedName>
</protein>
<accession>A0A0F9DX84</accession>
<dbReference type="EMBL" id="LAZR01027197">
    <property type="protein sequence ID" value="KKL66448.1"/>
    <property type="molecule type" value="Genomic_DNA"/>
</dbReference>
<organism evidence="1">
    <name type="scientific">marine sediment metagenome</name>
    <dbReference type="NCBI Taxonomy" id="412755"/>
    <lineage>
        <taxon>unclassified sequences</taxon>
        <taxon>metagenomes</taxon>
        <taxon>ecological metagenomes</taxon>
    </lineage>
</organism>
<feature type="non-terminal residue" evidence="1">
    <location>
        <position position="62"/>
    </location>
</feature>
<comment type="caution">
    <text evidence="1">The sequence shown here is derived from an EMBL/GenBank/DDBJ whole genome shotgun (WGS) entry which is preliminary data.</text>
</comment>
<name>A0A0F9DX84_9ZZZZ</name>
<dbReference type="InterPro" id="IPR010767">
    <property type="entry name" value="Phage_CGC-2007_Cje0229"/>
</dbReference>
<proteinExistence type="predicted"/>
<reference evidence="1" key="1">
    <citation type="journal article" date="2015" name="Nature">
        <title>Complex archaea that bridge the gap between prokaryotes and eukaryotes.</title>
        <authorList>
            <person name="Spang A."/>
            <person name="Saw J.H."/>
            <person name="Jorgensen S.L."/>
            <person name="Zaremba-Niedzwiedzka K."/>
            <person name="Martijn J."/>
            <person name="Lind A.E."/>
            <person name="van Eijk R."/>
            <person name="Schleper C."/>
            <person name="Guy L."/>
            <person name="Ettema T.J."/>
        </authorList>
    </citation>
    <scope>NUCLEOTIDE SEQUENCE</scope>
</reference>
<dbReference type="Pfam" id="PF07087">
    <property type="entry name" value="DUF1353"/>
    <property type="match status" value="1"/>
</dbReference>
<sequence length="62" mass="7126">MTVFYKGRTLLSWKDDATEFVVEEPFTAYWNRKGIITEIVVAQGFTTDLASIPRIFQSIVPK</sequence>
<gene>
    <name evidence="1" type="ORF">LCGC14_2144850</name>
</gene>
<dbReference type="AlphaFoldDB" id="A0A0F9DX84"/>
<evidence type="ECO:0000313" key="1">
    <source>
        <dbReference type="EMBL" id="KKL66448.1"/>
    </source>
</evidence>